<evidence type="ECO:0000313" key="2">
    <source>
        <dbReference type="Proteomes" id="UP001175228"/>
    </source>
</evidence>
<accession>A0AA39PLU5</accession>
<dbReference type="EMBL" id="JAUEPU010000046">
    <property type="protein sequence ID" value="KAK0486707.1"/>
    <property type="molecule type" value="Genomic_DNA"/>
</dbReference>
<organism evidence="1 2">
    <name type="scientific">Armillaria luteobubalina</name>
    <dbReference type="NCBI Taxonomy" id="153913"/>
    <lineage>
        <taxon>Eukaryota</taxon>
        <taxon>Fungi</taxon>
        <taxon>Dikarya</taxon>
        <taxon>Basidiomycota</taxon>
        <taxon>Agaricomycotina</taxon>
        <taxon>Agaricomycetes</taxon>
        <taxon>Agaricomycetidae</taxon>
        <taxon>Agaricales</taxon>
        <taxon>Marasmiineae</taxon>
        <taxon>Physalacriaceae</taxon>
        <taxon>Armillaria</taxon>
    </lineage>
</organism>
<keyword evidence="2" id="KW-1185">Reference proteome</keyword>
<proteinExistence type="predicted"/>
<protein>
    <submittedName>
        <fullName evidence="1">Uncharacterized protein</fullName>
    </submittedName>
</protein>
<evidence type="ECO:0000313" key="1">
    <source>
        <dbReference type="EMBL" id="KAK0486707.1"/>
    </source>
</evidence>
<name>A0AA39PLU5_9AGAR</name>
<gene>
    <name evidence="1" type="ORF">EDD18DRAFT_1466880</name>
</gene>
<sequence length="167" mass="18701">MSAPFTLAEELAPILQQISGLEVFLRCGKEEHNAILADQEQLQREILAHRKVSEVTSRQNSFQRHFIRGSPSRTGLLVVLTLLIYLPSSPNVDDYHFAAAVSESSLLPRIHFTRKRKAHDSQVEVGQSSAGNISILQFESNKSIVTSKRSRGIPTGENRVFHSLKRV</sequence>
<comment type="caution">
    <text evidence="1">The sequence shown here is derived from an EMBL/GenBank/DDBJ whole genome shotgun (WGS) entry which is preliminary data.</text>
</comment>
<reference evidence="1" key="1">
    <citation type="submission" date="2023-06" db="EMBL/GenBank/DDBJ databases">
        <authorList>
            <consortium name="Lawrence Berkeley National Laboratory"/>
            <person name="Ahrendt S."/>
            <person name="Sahu N."/>
            <person name="Indic B."/>
            <person name="Wong-Bajracharya J."/>
            <person name="Merenyi Z."/>
            <person name="Ke H.-M."/>
            <person name="Monk M."/>
            <person name="Kocsube S."/>
            <person name="Drula E."/>
            <person name="Lipzen A."/>
            <person name="Balint B."/>
            <person name="Henrissat B."/>
            <person name="Andreopoulos B."/>
            <person name="Martin F.M."/>
            <person name="Harder C.B."/>
            <person name="Rigling D."/>
            <person name="Ford K.L."/>
            <person name="Foster G.D."/>
            <person name="Pangilinan J."/>
            <person name="Papanicolaou A."/>
            <person name="Barry K."/>
            <person name="LaButti K."/>
            <person name="Viragh M."/>
            <person name="Koriabine M."/>
            <person name="Yan M."/>
            <person name="Riley R."/>
            <person name="Champramary S."/>
            <person name="Plett K.L."/>
            <person name="Tsai I.J."/>
            <person name="Slot J."/>
            <person name="Sipos G."/>
            <person name="Plett J."/>
            <person name="Nagy L.G."/>
            <person name="Grigoriev I.V."/>
        </authorList>
    </citation>
    <scope>NUCLEOTIDE SEQUENCE</scope>
    <source>
        <strain evidence="1">HWK02</strain>
    </source>
</reference>
<dbReference type="AlphaFoldDB" id="A0AA39PLU5"/>
<dbReference type="Proteomes" id="UP001175228">
    <property type="component" value="Unassembled WGS sequence"/>
</dbReference>